<dbReference type="InParanoid" id="A0A0G4FVL3"/>
<name>A0A0G4FVL3_VITBC</name>
<organism evidence="1 2">
    <name type="scientific">Vitrella brassicaformis (strain CCMP3155)</name>
    <dbReference type="NCBI Taxonomy" id="1169540"/>
    <lineage>
        <taxon>Eukaryota</taxon>
        <taxon>Sar</taxon>
        <taxon>Alveolata</taxon>
        <taxon>Colpodellida</taxon>
        <taxon>Vitrellaceae</taxon>
        <taxon>Vitrella</taxon>
    </lineage>
</organism>
<gene>
    <name evidence="1" type="ORF">Vbra_404</name>
</gene>
<accession>A0A0G4FVL3</accession>
<proteinExistence type="predicted"/>
<protein>
    <submittedName>
        <fullName evidence="1">Uncharacterized protein</fullName>
    </submittedName>
</protein>
<dbReference type="VEuPathDB" id="CryptoDB:Vbra_404"/>
<dbReference type="AlphaFoldDB" id="A0A0G4FVL3"/>
<reference evidence="1 2" key="1">
    <citation type="submission" date="2014-11" db="EMBL/GenBank/DDBJ databases">
        <authorList>
            <person name="Zhu J."/>
            <person name="Qi W."/>
            <person name="Song R."/>
        </authorList>
    </citation>
    <scope>NUCLEOTIDE SEQUENCE [LARGE SCALE GENOMIC DNA]</scope>
</reference>
<evidence type="ECO:0000313" key="2">
    <source>
        <dbReference type="Proteomes" id="UP000041254"/>
    </source>
</evidence>
<dbReference type="EMBL" id="CDMY01000508">
    <property type="protein sequence ID" value="CEM18753.1"/>
    <property type="molecule type" value="Genomic_DNA"/>
</dbReference>
<keyword evidence="2" id="KW-1185">Reference proteome</keyword>
<evidence type="ECO:0000313" key="1">
    <source>
        <dbReference type="EMBL" id="CEM18753.1"/>
    </source>
</evidence>
<dbReference type="Proteomes" id="UP000041254">
    <property type="component" value="Unassembled WGS sequence"/>
</dbReference>
<sequence length="233" mass="24128">MRVLYPSSSSALTERRLYFRLTLRATSPSPSVATFAPLATLSWLVAGGSGLRCTKKSGEGGHTFPSALCAALARFSPSSLIWSTTMATAVAVLSAPPSGCPVTASATACVGSYSIPSYAQVPALPSRVVRHATDLAFGGVAFGHHLITGHCRLSCSCSHSVQTLGGSATTSAKPLIDAHDSKCVFHFWKSSPVVAFAFIATPPNDQPARLAGEIGSACTRSSIMHTMSKSSPV</sequence>